<name>A0ABY6G1L2_9MICO</name>
<dbReference type="Pfam" id="PF00570">
    <property type="entry name" value="HRDC"/>
    <property type="match status" value="1"/>
</dbReference>
<protein>
    <submittedName>
        <fullName evidence="3">Ribonuclease D</fullName>
    </submittedName>
</protein>
<evidence type="ECO:0000313" key="4">
    <source>
        <dbReference type="Proteomes" id="UP001164305"/>
    </source>
</evidence>
<dbReference type="SUPFAM" id="SSF47819">
    <property type="entry name" value="HRDC-like"/>
    <property type="match status" value="1"/>
</dbReference>
<dbReference type="Pfam" id="PF01612">
    <property type="entry name" value="DNA_pol_A_exo1"/>
    <property type="match status" value="1"/>
</dbReference>
<dbReference type="Gene3D" id="1.10.150.80">
    <property type="entry name" value="HRDC domain"/>
    <property type="match status" value="2"/>
</dbReference>
<evidence type="ECO:0000256" key="1">
    <source>
        <dbReference type="SAM" id="MobiDB-lite"/>
    </source>
</evidence>
<dbReference type="InterPro" id="IPR002121">
    <property type="entry name" value="HRDC_dom"/>
</dbReference>
<dbReference type="InterPro" id="IPR012337">
    <property type="entry name" value="RNaseH-like_sf"/>
</dbReference>
<evidence type="ECO:0000313" key="3">
    <source>
        <dbReference type="EMBL" id="UYG16549.1"/>
    </source>
</evidence>
<dbReference type="InterPro" id="IPR036397">
    <property type="entry name" value="RNaseH_sf"/>
</dbReference>
<proteinExistence type="predicted"/>
<dbReference type="InterPro" id="IPR002562">
    <property type="entry name" value="3'-5'_exonuclease_dom"/>
</dbReference>
<dbReference type="Proteomes" id="UP001164305">
    <property type="component" value="Chromosome"/>
</dbReference>
<organism evidence="3 4">
    <name type="scientific">Brachybacterium huguangmaarense</name>
    <dbReference type="NCBI Taxonomy" id="1652028"/>
    <lineage>
        <taxon>Bacteria</taxon>
        <taxon>Bacillati</taxon>
        <taxon>Actinomycetota</taxon>
        <taxon>Actinomycetes</taxon>
        <taxon>Micrococcales</taxon>
        <taxon>Dermabacteraceae</taxon>
        <taxon>Brachybacterium</taxon>
    </lineage>
</organism>
<feature type="region of interest" description="Disordered" evidence="1">
    <location>
        <begin position="1"/>
        <end position="42"/>
    </location>
</feature>
<dbReference type="InterPro" id="IPR041605">
    <property type="entry name" value="Exo_C"/>
</dbReference>
<dbReference type="InterPro" id="IPR044876">
    <property type="entry name" value="HRDC_dom_sf"/>
</dbReference>
<dbReference type="SUPFAM" id="SSF53098">
    <property type="entry name" value="Ribonuclease H-like"/>
    <property type="match status" value="1"/>
</dbReference>
<dbReference type="SMART" id="SM00474">
    <property type="entry name" value="35EXOc"/>
    <property type="match status" value="1"/>
</dbReference>
<dbReference type="PANTHER" id="PTHR47649">
    <property type="entry name" value="RIBONUCLEASE D"/>
    <property type="match status" value="1"/>
</dbReference>
<dbReference type="CDD" id="cd06142">
    <property type="entry name" value="RNaseD_exo"/>
    <property type="match status" value="1"/>
</dbReference>
<dbReference type="InterPro" id="IPR051086">
    <property type="entry name" value="RNase_D-like"/>
</dbReference>
<dbReference type="InterPro" id="IPR010997">
    <property type="entry name" value="HRDC-like_sf"/>
</dbReference>
<accession>A0ABY6G1L2</accession>
<dbReference type="Pfam" id="PF18305">
    <property type="entry name" value="DNA_pol_A_exoN"/>
    <property type="match status" value="1"/>
</dbReference>
<dbReference type="PANTHER" id="PTHR47649:SF1">
    <property type="entry name" value="RIBONUCLEASE D"/>
    <property type="match status" value="1"/>
</dbReference>
<sequence>MNETKTMDAPHPARSTATGPDATAPGSGAPEPPRLTGPRDGLPEVIDRIQPLLAWCEAAAEVADEPVAVDVERASSYRYSQKAYLVQLRTEAAGTALIDPTAFTLPATLRETLADREWVLHAATQDLPSLTELDLTPHRLFDTELAARLLGMPRVGLGTVVEDTVGLRLAKEHSAADWSKRPLPQPWLVYAALDVEVLVEVRDVLAERLRTDGKAEWARQEFAHLVERGVPERPAEPWRSLHGIGVLRHPRQLAAARAMWERRDEVARREDLSPHRVLRDRDLVAAAKASIQSKAAFDAALPAPLRRKDTWWQVARSGLELPSAHQPSRPEPGYPPAHKMWSKKHPEVWERYGRVRDAVSHRAEDLHVPTENLLTPSLLRRYVWEHEHPHGGAAGVREDLEALGARPWQADLTAPVIEKSL</sequence>
<reference evidence="3" key="1">
    <citation type="submission" date="2022-10" db="EMBL/GenBank/DDBJ databases">
        <title>Whole-Genome Sequencing of Brachybacterium huguangmaarense BRM-3, Isolated from Betula schmidtii.</title>
        <authorList>
            <person name="Haam D."/>
        </authorList>
    </citation>
    <scope>NUCLEOTIDE SEQUENCE</scope>
    <source>
        <strain evidence="3">BRM-3</strain>
    </source>
</reference>
<feature type="domain" description="3'-5' exonuclease" evidence="2">
    <location>
        <begin position="43"/>
        <end position="210"/>
    </location>
</feature>
<dbReference type="Gene3D" id="3.30.420.10">
    <property type="entry name" value="Ribonuclease H-like superfamily/Ribonuclease H"/>
    <property type="match status" value="1"/>
</dbReference>
<gene>
    <name evidence="3" type="ORF">BRM3_13230</name>
</gene>
<dbReference type="EMBL" id="CP107020">
    <property type="protein sequence ID" value="UYG16549.1"/>
    <property type="molecule type" value="Genomic_DNA"/>
</dbReference>
<dbReference type="RefSeq" id="WP_263593762.1">
    <property type="nucleotide sequence ID" value="NZ_CP107020.1"/>
</dbReference>
<evidence type="ECO:0000259" key="2">
    <source>
        <dbReference type="SMART" id="SM00474"/>
    </source>
</evidence>
<keyword evidence="4" id="KW-1185">Reference proteome</keyword>